<organism evidence="2 3">
    <name type="scientific">Sphingobacterium deserti</name>
    <dbReference type="NCBI Taxonomy" id="1229276"/>
    <lineage>
        <taxon>Bacteria</taxon>
        <taxon>Pseudomonadati</taxon>
        <taxon>Bacteroidota</taxon>
        <taxon>Sphingobacteriia</taxon>
        <taxon>Sphingobacteriales</taxon>
        <taxon>Sphingobacteriaceae</taxon>
        <taxon>Sphingobacterium</taxon>
    </lineage>
</organism>
<dbReference type="PANTHER" id="PTHR43581:SF4">
    <property type="entry name" value="ATP_GTP PHOSPHATASE"/>
    <property type="match status" value="1"/>
</dbReference>
<keyword evidence="2" id="KW-0547">Nucleotide-binding</keyword>
<dbReference type="AlphaFoldDB" id="A0A0B8T5S0"/>
<evidence type="ECO:0000313" key="3">
    <source>
        <dbReference type="Proteomes" id="UP000031802"/>
    </source>
</evidence>
<evidence type="ECO:0000259" key="1">
    <source>
        <dbReference type="Pfam" id="PF13175"/>
    </source>
</evidence>
<dbReference type="OrthoDB" id="9784297at2"/>
<dbReference type="PANTHER" id="PTHR43581">
    <property type="entry name" value="ATP/GTP PHOSPHATASE"/>
    <property type="match status" value="1"/>
</dbReference>
<dbReference type="GO" id="GO:0005524">
    <property type="term" value="F:ATP binding"/>
    <property type="evidence" value="ECO:0007669"/>
    <property type="project" value="UniProtKB-KW"/>
</dbReference>
<dbReference type="EMBL" id="JJMU01000002">
    <property type="protein sequence ID" value="KGE16078.1"/>
    <property type="molecule type" value="Genomic_DNA"/>
</dbReference>
<dbReference type="SUPFAM" id="SSF52540">
    <property type="entry name" value="P-loop containing nucleoside triphosphate hydrolases"/>
    <property type="match status" value="1"/>
</dbReference>
<dbReference type="Pfam" id="PF13175">
    <property type="entry name" value="AAA_15"/>
    <property type="match status" value="1"/>
</dbReference>
<proteinExistence type="predicted"/>
<gene>
    <name evidence="2" type="ORF">DI53_0193</name>
</gene>
<reference evidence="2 3" key="2">
    <citation type="journal article" date="2015" name="PLoS ONE">
        <title>Whole-Genome Optical Mapping and Finished Genome Sequence of Sphingobacterium deserti sp. nov., a New Species Isolated from the Western Desert of China.</title>
        <authorList>
            <person name="Teng C."/>
            <person name="Zhou Z."/>
            <person name="Molnar I."/>
            <person name="Li X."/>
            <person name="Tang R."/>
            <person name="Chen M."/>
            <person name="Wang L."/>
            <person name="Su S."/>
            <person name="Zhang W."/>
            <person name="Lin M."/>
        </authorList>
    </citation>
    <scope>NUCLEOTIDE SEQUENCE [LARGE SCALE GENOMIC DNA]</scope>
    <source>
        <strain evidence="3">ACCC05744</strain>
    </source>
</reference>
<dbReference type="InterPro" id="IPR041685">
    <property type="entry name" value="AAA_GajA/Old/RecF-like"/>
</dbReference>
<keyword evidence="2" id="KW-0067">ATP-binding</keyword>
<dbReference type="PATRIC" id="fig|1229276.3.peg.198"/>
<evidence type="ECO:0000313" key="2">
    <source>
        <dbReference type="EMBL" id="KGE16078.1"/>
    </source>
</evidence>
<accession>A0A0B8T5S0</accession>
<dbReference type="InterPro" id="IPR027417">
    <property type="entry name" value="P-loop_NTPase"/>
</dbReference>
<dbReference type="CDD" id="cd00267">
    <property type="entry name" value="ABC_ATPase"/>
    <property type="match status" value="1"/>
</dbReference>
<reference evidence="3" key="1">
    <citation type="submission" date="2014-04" db="EMBL/GenBank/DDBJ databases">
        <title>Whole-Genome optical mapping and complete genome sequence of Sphingobacterium deserti sp. nov., a new spaces isolated from desert in the west of China.</title>
        <authorList>
            <person name="Teng C."/>
            <person name="Zhou Z."/>
            <person name="Li X."/>
            <person name="Chen M."/>
            <person name="Lin M."/>
            <person name="Wang L."/>
            <person name="Su S."/>
            <person name="Zhang C."/>
            <person name="Zhang W."/>
        </authorList>
    </citation>
    <scope>NUCLEOTIDE SEQUENCE [LARGE SCALE GENOMIC DNA]</scope>
    <source>
        <strain evidence="3">ACCC05744</strain>
    </source>
</reference>
<dbReference type="eggNOG" id="COG3950">
    <property type="taxonomic scope" value="Bacteria"/>
</dbReference>
<protein>
    <submittedName>
        <fullName evidence="2">ABC transporter ATP-binding protein</fullName>
    </submittedName>
</protein>
<keyword evidence="3" id="KW-1185">Reference proteome</keyword>
<dbReference type="InterPro" id="IPR051396">
    <property type="entry name" value="Bact_Antivir_Def_Nuclease"/>
</dbReference>
<dbReference type="Gene3D" id="3.40.50.300">
    <property type="entry name" value="P-loop containing nucleotide triphosphate hydrolases"/>
    <property type="match status" value="2"/>
</dbReference>
<sequence>MIIKNVRITNLYGYLNKFVEFNSDINLIVGINGSGKTSLLNVINWLLNPSFPDLCTNEFDELSIEFVINKDLYVIVSKQYVDEVTLEIKNITKNIVYHKIQADLKIHPKKIAQRNIDIESLLEEYRRLSPVKEEIESWNMILDEIPNPIVIGLDRNLYTEEGNDVAYVEDKGVLRRRLSSRGKKSPLERVIRLSSAHYARYKNRILELNKRLNDKIMLSSFDETLTIENINELLHEPKINLRQVQSLEVKVKEYFAENFNNRRSHPSIVKSNEEAFKKIEAYFVNLKFLVKQFYSNEKKDRLDIVFITNLNQFRKIRELIREFEDFETKTKKFYEPLKQYLDTLNSFLNDSAKELYFDKNNSKLQFRVINQKKETVMEGRDIKDLSSGELQILILFTFIKFNHQLGNLFIIDEPELSLHPKWQENFIDGIKRIMPNDTQLIFATHSPAIVGKNKDYCKVLMPF</sequence>
<comment type="caution">
    <text evidence="2">The sequence shown here is derived from an EMBL/GenBank/DDBJ whole genome shotgun (WGS) entry which is preliminary data.</text>
</comment>
<dbReference type="Proteomes" id="UP000031802">
    <property type="component" value="Unassembled WGS sequence"/>
</dbReference>
<feature type="domain" description="Endonuclease GajA/Old nuclease/RecF-like AAA" evidence="1">
    <location>
        <begin position="1"/>
        <end position="450"/>
    </location>
</feature>
<dbReference type="RefSeq" id="WP_037494331.1">
    <property type="nucleotide sequence ID" value="NZ_JJMU01000002.1"/>
</dbReference>
<name>A0A0B8T5S0_9SPHI</name>